<dbReference type="PANTHER" id="PTHR43774:SF1">
    <property type="entry name" value="PEPTIDE METHIONINE SULFOXIDE REDUCTASE MSRA 2"/>
    <property type="match status" value="1"/>
</dbReference>
<dbReference type="Pfam" id="PF01625">
    <property type="entry name" value="PMSR"/>
    <property type="match status" value="1"/>
</dbReference>
<dbReference type="GO" id="GO:0033744">
    <property type="term" value="F:L-methionine:thioredoxin-disulfide S-oxidoreductase activity"/>
    <property type="evidence" value="ECO:0007669"/>
    <property type="project" value="RHEA"/>
</dbReference>
<evidence type="ECO:0000313" key="8">
    <source>
        <dbReference type="Proteomes" id="UP000183952"/>
    </source>
</evidence>
<keyword evidence="8" id="KW-1185">Reference proteome</keyword>
<feature type="active site" evidence="5">
    <location>
        <position position="14"/>
    </location>
</feature>
<comment type="similarity">
    <text evidence="1 5">Belongs to the MsrA Met sulfoxide reductase family.</text>
</comment>
<organism evidence="7 8">
    <name type="scientific">Hathewaya proteolytica DSM 3090</name>
    <dbReference type="NCBI Taxonomy" id="1121331"/>
    <lineage>
        <taxon>Bacteria</taxon>
        <taxon>Bacillati</taxon>
        <taxon>Bacillota</taxon>
        <taxon>Clostridia</taxon>
        <taxon>Eubacteriales</taxon>
        <taxon>Clostridiaceae</taxon>
        <taxon>Hathewaya</taxon>
    </lineage>
</organism>
<dbReference type="Proteomes" id="UP000183952">
    <property type="component" value="Unassembled WGS sequence"/>
</dbReference>
<name>A0A1M6P7G4_9CLOT</name>
<evidence type="ECO:0000259" key="6">
    <source>
        <dbReference type="Pfam" id="PF01625"/>
    </source>
</evidence>
<dbReference type="PANTHER" id="PTHR43774">
    <property type="entry name" value="PEPTIDE METHIONINE SULFOXIDE REDUCTASE"/>
    <property type="match status" value="1"/>
</dbReference>
<dbReference type="InterPro" id="IPR002569">
    <property type="entry name" value="Met_Sox_Rdtase_MsrA_dom"/>
</dbReference>
<dbReference type="EC" id="1.8.4.11" evidence="5"/>
<gene>
    <name evidence="5" type="primary">msrA</name>
    <name evidence="7" type="ORF">SAMN02745248_01617</name>
</gene>
<dbReference type="RefSeq" id="WP_072903573.1">
    <property type="nucleotide sequence ID" value="NZ_FRAD01000012.1"/>
</dbReference>
<evidence type="ECO:0000256" key="3">
    <source>
        <dbReference type="ARBA" id="ARBA00047806"/>
    </source>
</evidence>
<evidence type="ECO:0000256" key="1">
    <source>
        <dbReference type="ARBA" id="ARBA00005591"/>
    </source>
</evidence>
<evidence type="ECO:0000313" key="7">
    <source>
        <dbReference type="EMBL" id="SHK03820.1"/>
    </source>
</evidence>
<dbReference type="SUPFAM" id="SSF55068">
    <property type="entry name" value="Peptide methionine sulfoxide reductase"/>
    <property type="match status" value="1"/>
</dbReference>
<reference evidence="7 8" key="1">
    <citation type="submission" date="2016-11" db="EMBL/GenBank/DDBJ databases">
        <authorList>
            <person name="Jaros S."/>
            <person name="Januszkiewicz K."/>
            <person name="Wedrychowicz H."/>
        </authorList>
    </citation>
    <scope>NUCLEOTIDE SEQUENCE [LARGE SCALE GENOMIC DNA]</scope>
    <source>
        <strain evidence="7 8">DSM 3090</strain>
    </source>
</reference>
<evidence type="ECO:0000256" key="4">
    <source>
        <dbReference type="ARBA" id="ARBA00048782"/>
    </source>
</evidence>
<protein>
    <recommendedName>
        <fullName evidence="5">Peptide methionine sulfoxide reductase MsrA</fullName>
        <shortName evidence="5">Protein-methionine-S-oxide reductase</shortName>
        <ecNumber evidence="5">1.8.4.11</ecNumber>
    </recommendedName>
    <alternativeName>
        <fullName evidence="5">Peptide-methionine (S)-S-oxide reductase</fullName>
        <shortName evidence="5">Peptide Met(O) reductase</shortName>
    </alternativeName>
</protein>
<dbReference type="Gene3D" id="3.30.1060.10">
    <property type="entry name" value="Peptide methionine sulphoxide reductase MsrA"/>
    <property type="match status" value="1"/>
</dbReference>
<proteinExistence type="inferred from homology"/>
<dbReference type="NCBIfam" id="TIGR00401">
    <property type="entry name" value="msrA"/>
    <property type="match status" value="1"/>
</dbReference>
<evidence type="ECO:0000256" key="2">
    <source>
        <dbReference type="ARBA" id="ARBA00023002"/>
    </source>
</evidence>
<dbReference type="EMBL" id="FRAD01000012">
    <property type="protein sequence ID" value="SHK03820.1"/>
    <property type="molecule type" value="Genomic_DNA"/>
</dbReference>
<dbReference type="AlphaFoldDB" id="A0A1M6P7G4"/>
<comment type="catalytic activity">
    <reaction evidence="3 5">
        <text>L-methionyl-[protein] + [thioredoxin]-disulfide + H2O = L-methionyl-(S)-S-oxide-[protein] + [thioredoxin]-dithiol</text>
        <dbReference type="Rhea" id="RHEA:14217"/>
        <dbReference type="Rhea" id="RHEA-COMP:10698"/>
        <dbReference type="Rhea" id="RHEA-COMP:10700"/>
        <dbReference type="Rhea" id="RHEA-COMP:12313"/>
        <dbReference type="Rhea" id="RHEA-COMP:12315"/>
        <dbReference type="ChEBI" id="CHEBI:15377"/>
        <dbReference type="ChEBI" id="CHEBI:16044"/>
        <dbReference type="ChEBI" id="CHEBI:29950"/>
        <dbReference type="ChEBI" id="CHEBI:44120"/>
        <dbReference type="ChEBI" id="CHEBI:50058"/>
        <dbReference type="EC" id="1.8.4.11"/>
    </reaction>
</comment>
<sequence>MENNISTATFAGGCFWCMVDCFYLLEGVVDVVVGYAGGKEKNPTYKDVKSQNTSHREVARVYFHENVTSYEELLHMFWRQIDPTDNGGQFQDRGHSYTSAIFYENERQKELAEKSKLQLEESGKFQNPIVTDILPLVNFNVAEEYHQNFSTTHKDEYKVDRSISGRDEFINKMWK</sequence>
<feature type="domain" description="Peptide methionine sulphoxide reductase MsrA" evidence="6">
    <location>
        <begin position="7"/>
        <end position="158"/>
    </location>
</feature>
<dbReference type="InterPro" id="IPR036509">
    <property type="entry name" value="Met_Sox_Rdtase_MsrA_sf"/>
</dbReference>
<dbReference type="GO" id="GO:0008113">
    <property type="term" value="F:peptide-methionine (S)-S-oxide reductase activity"/>
    <property type="evidence" value="ECO:0007669"/>
    <property type="project" value="UniProtKB-UniRule"/>
</dbReference>
<dbReference type="HAMAP" id="MF_01401">
    <property type="entry name" value="MsrA"/>
    <property type="match status" value="1"/>
</dbReference>
<keyword evidence="2 5" id="KW-0560">Oxidoreductase</keyword>
<comment type="function">
    <text evidence="5">Has an important function as a repair enzyme for proteins that have been inactivated by oxidation. Catalyzes the reversible oxidation-reduction of methionine sulfoxide in proteins to methionine.</text>
</comment>
<evidence type="ECO:0000256" key="5">
    <source>
        <dbReference type="HAMAP-Rule" id="MF_01401"/>
    </source>
</evidence>
<accession>A0A1M6P7G4</accession>
<dbReference type="STRING" id="1121331.SAMN02745248_01617"/>
<comment type="catalytic activity">
    <reaction evidence="4 5">
        <text>[thioredoxin]-disulfide + L-methionine + H2O = L-methionine (S)-S-oxide + [thioredoxin]-dithiol</text>
        <dbReference type="Rhea" id="RHEA:19993"/>
        <dbReference type="Rhea" id="RHEA-COMP:10698"/>
        <dbReference type="Rhea" id="RHEA-COMP:10700"/>
        <dbReference type="ChEBI" id="CHEBI:15377"/>
        <dbReference type="ChEBI" id="CHEBI:29950"/>
        <dbReference type="ChEBI" id="CHEBI:50058"/>
        <dbReference type="ChEBI" id="CHEBI:57844"/>
        <dbReference type="ChEBI" id="CHEBI:58772"/>
        <dbReference type="EC" id="1.8.4.11"/>
    </reaction>
</comment>